<evidence type="ECO:0000256" key="3">
    <source>
        <dbReference type="ARBA" id="ARBA00023237"/>
    </source>
</evidence>
<dbReference type="EMBL" id="AMCI01000441">
    <property type="protein sequence ID" value="EJX09209.1"/>
    <property type="molecule type" value="Genomic_DNA"/>
</dbReference>
<organism evidence="4">
    <name type="scientific">gut metagenome</name>
    <dbReference type="NCBI Taxonomy" id="749906"/>
    <lineage>
        <taxon>unclassified sequences</taxon>
        <taxon>metagenomes</taxon>
        <taxon>organismal metagenomes</taxon>
    </lineage>
</organism>
<dbReference type="PROSITE" id="PS51257">
    <property type="entry name" value="PROKAR_LIPOPROTEIN"/>
    <property type="match status" value="1"/>
</dbReference>
<dbReference type="InterPro" id="IPR036942">
    <property type="entry name" value="Beta-barrel_TonB_sf"/>
</dbReference>
<proteinExistence type="predicted"/>
<dbReference type="GO" id="GO:0009279">
    <property type="term" value="C:cell outer membrane"/>
    <property type="evidence" value="ECO:0007669"/>
    <property type="project" value="UniProtKB-SubCell"/>
</dbReference>
<name>J9GNK0_9ZZZZ</name>
<protein>
    <submittedName>
        <fullName evidence="4">TonB-dependent receptor</fullName>
    </submittedName>
</protein>
<keyword evidence="2" id="KW-0472">Membrane</keyword>
<comment type="subcellular location">
    <subcellularLocation>
        <location evidence="1">Cell outer membrane</location>
    </subcellularLocation>
</comment>
<evidence type="ECO:0000256" key="1">
    <source>
        <dbReference type="ARBA" id="ARBA00004442"/>
    </source>
</evidence>
<sequence length="577" mass="65073">MNSMIRSFYIAGGLALAACLPTALQAQTTHTKDTTMNRTVVVEQEYNPLIMDASKVNVLPKVAEPTVSKKQVEYATTFFPVTTVPPGLINPYSGKEVQPSTTPGYVRTGYGNRGNLDVLANYLFRFSKNDQLNVRFQMDGMNGKLELPFLADAKWNAFYYRTRANVNYIHQFNKVDLNLGGNFGLSNFNFQPGSFTPKQKFTSGDVHAGVGFNDETAPLRFHIGTHLLMYERQHNASEERQADTGIKETIIRTRGDVTGAIDDQQMVTIALEMNNLLYNGFTKNKNNGEKYFDNYTTLLLNPYYELNNDNWQLHVGANVDLSFGFDKGFRLSPDVTVQYIFADSYVLYAQATGGKLLNDFRRLESYCPYSELTQVPVAGGYVQRPLDTYESFNGALGFKASPYTGIWFNLFGGYQILKNDLSYGIAEVEDGSEATHAHSLHFAQDHTENLYVGGKVSFDYKDRFGFSASYTYRKWDSKNNEILLAVKPSGELSVNLRVHPITPLQMEVGYNYIERETVNNDLKMKAVNDLYAKASYRIFNGISAYVQAHNLLNKKYQYFSGYPAQGFNVLGGLSFRF</sequence>
<keyword evidence="3" id="KW-0998">Cell outer membrane</keyword>
<reference evidence="4" key="1">
    <citation type="journal article" date="2012" name="PLoS ONE">
        <title>Gene sets for utilization of primary and secondary nutrition supplies in the distal gut of endangered iberian lynx.</title>
        <authorList>
            <person name="Alcaide M."/>
            <person name="Messina E."/>
            <person name="Richter M."/>
            <person name="Bargiela R."/>
            <person name="Peplies J."/>
            <person name="Huws S.A."/>
            <person name="Newbold C.J."/>
            <person name="Golyshin P.N."/>
            <person name="Simon M.A."/>
            <person name="Lopez G."/>
            <person name="Yakimov M.M."/>
            <person name="Ferrer M."/>
        </authorList>
    </citation>
    <scope>NUCLEOTIDE SEQUENCE</scope>
</reference>
<dbReference type="Gene3D" id="2.40.170.20">
    <property type="entry name" value="TonB-dependent receptor, beta-barrel domain"/>
    <property type="match status" value="1"/>
</dbReference>
<dbReference type="SUPFAM" id="SSF56935">
    <property type="entry name" value="Porins"/>
    <property type="match status" value="1"/>
</dbReference>
<dbReference type="AlphaFoldDB" id="J9GNK0"/>
<gene>
    <name evidence="4" type="ORF">EVA_02689</name>
</gene>
<evidence type="ECO:0000313" key="4">
    <source>
        <dbReference type="EMBL" id="EJX09209.1"/>
    </source>
</evidence>
<keyword evidence="4" id="KW-0675">Receptor</keyword>
<comment type="caution">
    <text evidence="4">The sequence shown here is derived from an EMBL/GenBank/DDBJ whole genome shotgun (WGS) entry which is preliminary data.</text>
</comment>
<evidence type="ECO:0000256" key="2">
    <source>
        <dbReference type="ARBA" id="ARBA00023136"/>
    </source>
</evidence>
<accession>J9GNK0</accession>